<keyword evidence="2" id="KW-1185">Reference proteome</keyword>
<comment type="caution">
    <text evidence="1">The sequence shown here is derived from an EMBL/GenBank/DDBJ whole genome shotgun (WGS) entry which is preliminary data.</text>
</comment>
<dbReference type="Proteomes" id="UP000664795">
    <property type="component" value="Unassembled WGS sequence"/>
</dbReference>
<dbReference type="Gene3D" id="1.10.10.410">
    <property type="match status" value="1"/>
</dbReference>
<dbReference type="InterPro" id="IPR042184">
    <property type="entry name" value="YqeY/Aim41_N"/>
</dbReference>
<name>A0A939G920_9BACT</name>
<dbReference type="InterPro" id="IPR023168">
    <property type="entry name" value="GatB_Yqey_C_2"/>
</dbReference>
<accession>A0A939G920</accession>
<dbReference type="GO" id="GO:0016884">
    <property type="term" value="F:carbon-nitrogen ligase activity, with glutamine as amido-N-donor"/>
    <property type="evidence" value="ECO:0007669"/>
    <property type="project" value="InterPro"/>
</dbReference>
<dbReference type="EMBL" id="JAFMYU010000032">
    <property type="protein sequence ID" value="MBO0934459.1"/>
    <property type="molecule type" value="Genomic_DNA"/>
</dbReference>
<protein>
    <submittedName>
        <fullName evidence="1">GatB/YqeY domain-containing protein</fullName>
    </submittedName>
</protein>
<dbReference type="InterPro" id="IPR003789">
    <property type="entry name" value="Asn/Gln_tRNA_amidoTrase-B-like"/>
</dbReference>
<organism evidence="1 2">
    <name type="scientific">Fibrella aquatilis</name>
    <dbReference type="NCBI Taxonomy" id="2817059"/>
    <lineage>
        <taxon>Bacteria</taxon>
        <taxon>Pseudomonadati</taxon>
        <taxon>Bacteroidota</taxon>
        <taxon>Cytophagia</taxon>
        <taxon>Cytophagales</taxon>
        <taxon>Spirosomataceae</taxon>
        <taxon>Fibrella</taxon>
    </lineage>
</organism>
<evidence type="ECO:0000313" key="2">
    <source>
        <dbReference type="Proteomes" id="UP000664795"/>
    </source>
</evidence>
<gene>
    <name evidence="1" type="ORF">J2I48_25845</name>
</gene>
<dbReference type="Pfam" id="PF09424">
    <property type="entry name" value="YqeY"/>
    <property type="match status" value="1"/>
</dbReference>
<evidence type="ECO:0000313" key="1">
    <source>
        <dbReference type="EMBL" id="MBO0934459.1"/>
    </source>
</evidence>
<dbReference type="SUPFAM" id="SSF89095">
    <property type="entry name" value="GatB/YqeY motif"/>
    <property type="match status" value="1"/>
</dbReference>
<dbReference type="PANTHER" id="PTHR28055">
    <property type="entry name" value="ALTERED INHERITANCE OF MITOCHONDRIA PROTEIN 41, MITOCHONDRIAL"/>
    <property type="match status" value="1"/>
</dbReference>
<dbReference type="PANTHER" id="PTHR28055:SF1">
    <property type="entry name" value="ALTERED INHERITANCE OF MITOCHONDRIA PROTEIN 41, MITOCHONDRIAL"/>
    <property type="match status" value="1"/>
</dbReference>
<dbReference type="Gene3D" id="1.10.1510.10">
    <property type="entry name" value="Uncharacterised protein YqeY/AIM41 PF09424, N-terminal domain"/>
    <property type="match status" value="1"/>
</dbReference>
<sequence length="149" mass="16037">MSLKAQIDADVKEAMKARDQDRLRALRAVKSMILLEETKEGATGGDLKPEDEIKLLSKAVKQRKDSADIYRQQGREDLLATEEAEIAVIEKYLPKQLSEDELRSAVQAVIAQVGATGPGDMGKVMGAANKALAGQADGKSISAMVKSLL</sequence>
<dbReference type="InterPro" id="IPR019004">
    <property type="entry name" value="YqeY/Aim41"/>
</dbReference>
<dbReference type="RefSeq" id="WP_207338424.1">
    <property type="nucleotide sequence ID" value="NZ_JAFMYU010000032.1"/>
</dbReference>
<dbReference type="AlphaFoldDB" id="A0A939G920"/>
<reference evidence="1 2" key="1">
    <citation type="submission" date="2021-03" db="EMBL/GenBank/DDBJ databases">
        <title>Fibrella sp. HMF5036 genome sequencing and assembly.</title>
        <authorList>
            <person name="Kang H."/>
            <person name="Kim H."/>
            <person name="Bae S."/>
            <person name="Joh K."/>
        </authorList>
    </citation>
    <scope>NUCLEOTIDE SEQUENCE [LARGE SCALE GENOMIC DNA]</scope>
    <source>
        <strain evidence="1 2">HMF5036</strain>
    </source>
</reference>
<proteinExistence type="predicted"/>